<dbReference type="AlphaFoldDB" id="A0A9D1D8W2"/>
<dbReference type="SUPFAM" id="SSF46785">
    <property type="entry name" value="Winged helix' DNA-binding domain"/>
    <property type="match status" value="1"/>
</dbReference>
<dbReference type="GO" id="GO:0000976">
    <property type="term" value="F:transcription cis-regulatory region binding"/>
    <property type="evidence" value="ECO:0007669"/>
    <property type="project" value="TreeGrafter"/>
</dbReference>
<evidence type="ECO:0000259" key="5">
    <source>
        <dbReference type="PROSITE" id="PS50931"/>
    </source>
</evidence>
<dbReference type="PANTHER" id="PTHR30126">
    <property type="entry name" value="HTH-TYPE TRANSCRIPTIONAL REGULATOR"/>
    <property type="match status" value="1"/>
</dbReference>
<keyword evidence="4" id="KW-0804">Transcription</keyword>
<evidence type="ECO:0000256" key="1">
    <source>
        <dbReference type="ARBA" id="ARBA00009437"/>
    </source>
</evidence>
<evidence type="ECO:0000313" key="7">
    <source>
        <dbReference type="Proteomes" id="UP000886757"/>
    </source>
</evidence>
<name>A0A9D1D8W2_9FIRM</name>
<comment type="caution">
    <text evidence="6">The sequence shown here is derived from an EMBL/GenBank/DDBJ whole genome shotgun (WGS) entry which is preliminary data.</text>
</comment>
<gene>
    <name evidence="6" type="ORF">IAB31_04905</name>
</gene>
<dbReference type="PANTHER" id="PTHR30126:SF40">
    <property type="entry name" value="HTH-TYPE TRANSCRIPTIONAL REGULATOR GLTR"/>
    <property type="match status" value="1"/>
</dbReference>
<dbReference type="InterPro" id="IPR000847">
    <property type="entry name" value="LysR_HTH_N"/>
</dbReference>
<accession>A0A9D1D8W2</accession>
<protein>
    <submittedName>
        <fullName evidence="6">LysR family transcriptional regulator</fullName>
    </submittedName>
</protein>
<feature type="domain" description="HTH lysR-type" evidence="5">
    <location>
        <begin position="1"/>
        <end position="58"/>
    </location>
</feature>
<proteinExistence type="inferred from homology"/>
<dbReference type="GO" id="GO:0003700">
    <property type="term" value="F:DNA-binding transcription factor activity"/>
    <property type="evidence" value="ECO:0007669"/>
    <property type="project" value="InterPro"/>
</dbReference>
<keyword evidence="3" id="KW-0238">DNA-binding</keyword>
<dbReference type="Proteomes" id="UP000886757">
    <property type="component" value="Unassembled WGS sequence"/>
</dbReference>
<dbReference type="InterPro" id="IPR036390">
    <property type="entry name" value="WH_DNA-bd_sf"/>
</dbReference>
<dbReference type="PROSITE" id="PS50931">
    <property type="entry name" value="HTH_LYSR"/>
    <property type="match status" value="1"/>
</dbReference>
<organism evidence="6 7">
    <name type="scientific">Candidatus Choladousia intestinavium</name>
    <dbReference type="NCBI Taxonomy" id="2840727"/>
    <lineage>
        <taxon>Bacteria</taxon>
        <taxon>Bacillati</taxon>
        <taxon>Bacillota</taxon>
        <taxon>Clostridia</taxon>
        <taxon>Lachnospirales</taxon>
        <taxon>Lachnospiraceae</taxon>
        <taxon>Lachnospiraceae incertae sedis</taxon>
        <taxon>Candidatus Choladousia</taxon>
    </lineage>
</organism>
<dbReference type="EMBL" id="DVGK01000057">
    <property type="protein sequence ID" value="HIR13246.1"/>
    <property type="molecule type" value="Genomic_DNA"/>
</dbReference>
<evidence type="ECO:0000256" key="4">
    <source>
        <dbReference type="ARBA" id="ARBA00023163"/>
    </source>
</evidence>
<dbReference type="Gene3D" id="1.10.10.10">
    <property type="entry name" value="Winged helix-like DNA-binding domain superfamily/Winged helix DNA-binding domain"/>
    <property type="match status" value="1"/>
</dbReference>
<evidence type="ECO:0000256" key="2">
    <source>
        <dbReference type="ARBA" id="ARBA00023015"/>
    </source>
</evidence>
<dbReference type="PRINTS" id="PR00039">
    <property type="entry name" value="HTHLYSR"/>
</dbReference>
<reference evidence="6" key="1">
    <citation type="submission" date="2020-10" db="EMBL/GenBank/DDBJ databases">
        <authorList>
            <person name="Gilroy R."/>
        </authorList>
    </citation>
    <scope>NUCLEOTIDE SEQUENCE</scope>
    <source>
        <strain evidence="6">ChiSjej4B22-8148</strain>
    </source>
</reference>
<keyword evidence="2" id="KW-0805">Transcription regulation</keyword>
<sequence>MELRQLQYFLACAKAGSFSEAAKTLYSTQSNVSKAVKGLEDSLGLRLFERMPRGIRLTVQGERVYQYACKILNEVQALEQISGEESASWLRISFNPSSWFANQFVEFYKKKKDRNYRYQIYTAGTRTVLERVRDYLDDVGFLYVRGRDKDEFYYELERNRLNFTMLCSAEEKLYPGRGSFLYGRKPTEGGISEEDLKKCRFIQNDQDDFSGAGKGEDSVRDSLNLAVLTNSDYIMEKMLKETDVANISGSYLSGSGASRELSLALPDREVLFGYVQRKGDQTDTGIREFIQFLEEKLLFRNESDV</sequence>
<dbReference type="FunFam" id="1.10.10.10:FF:000001">
    <property type="entry name" value="LysR family transcriptional regulator"/>
    <property type="match status" value="1"/>
</dbReference>
<evidence type="ECO:0000313" key="6">
    <source>
        <dbReference type="EMBL" id="HIR13246.1"/>
    </source>
</evidence>
<dbReference type="Pfam" id="PF00126">
    <property type="entry name" value="HTH_1"/>
    <property type="match status" value="1"/>
</dbReference>
<evidence type="ECO:0000256" key="3">
    <source>
        <dbReference type="ARBA" id="ARBA00023125"/>
    </source>
</evidence>
<reference evidence="6" key="2">
    <citation type="journal article" date="2021" name="PeerJ">
        <title>Extensive microbial diversity within the chicken gut microbiome revealed by metagenomics and culture.</title>
        <authorList>
            <person name="Gilroy R."/>
            <person name="Ravi A."/>
            <person name="Getino M."/>
            <person name="Pursley I."/>
            <person name="Horton D.L."/>
            <person name="Alikhan N.F."/>
            <person name="Baker D."/>
            <person name="Gharbi K."/>
            <person name="Hall N."/>
            <person name="Watson M."/>
            <person name="Adriaenssens E.M."/>
            <person name="Foster-Nyarko E."/>
            <person name="Jarju S."/>
            <person name="Secka A."/>
            <person name="Antonio M."/>
            <person name="Oren A."/>
            <person name="Chaudhuri R.R."/>
            <person name="La Ragione R."/>
            <person name="Hildebrand F."/>
            <person name="Pallen M.J."/>
        </authorList>
    </citation>
    <scope>NUCLEOTIDE SEQUENCE</scope>
    <source>
        <strain evidence="6">ChiSjej4B22-8148</strain>
    </source>
</reference>
<dbReference type="InterPro" id="IPR036388">
    <property type="entry name" value="WH-like_DNA-bd_sf"/>
</dbReference>
<comment type="similarity">
    <text evidence="1">Belongs to the LysR transcriptional regulatory family.</text>
</comment>